<feature type="repeat" description="PPR" evidence="3">
    <location>
        <begin position="172"/>
        <end position="206"/>
    </location>
</feature>
<dbReference type="FunFam" id="1.25.40.10:FF:000144">
    <property type="entry name" value="Pentatricopeptide repeat-containing protein, mitochondrial"/>
    <property type="match status" value="1"/>
</dbReference>
<dbReference type="InterPro" id="IPR011990">
    <property type="entry name" value="TPR-like_helical_dom_sf"/>
</dbReference>
<dbReference type="InterPro" id="IPR046960">
    <property type="entry name" value="PPR_At4g14850-like_plant"/>
</dbReference>
<feature type="domain" description="DYW" evidence="4">
    <location>
        <begin position="636"/>
        <end position="728"/>
    </location>
</feature>
<protein>
    <recommendedName>
        <fullName evidence="4">DYW domain-containing protein</fullName>
    </recommendedName>
</protein>
<proteinExistence type="inferred from homology"/>
<feature type="repeat" description="PPR" evidence="3">
    <location>
        <begin position="320"/>
        <end position="354"/>
    </location>
</feature>
<evidence type="ECO:0000259" key="4">
    <source>
        <dbReference type="Pfam" id="PF14432"/>
    </source>
</evidence>
<dbReference type="Pfam" id="PF01535">
    <property type="entry name" value="PPR"/>
    <property type="match status" value="3"/>
</dbReference>
<reference evidence="6" key="1">
    <citation type="submission" date="2013-01" db="EMBL/GenBank/DDBJ databases">
        <title>Draft Genome Sequence of a Mulberry Tree, Morus notabilis C.K. Schneid.</title>
        <authorList>
            <person name="He N."/>
            <person name="Zhao S."/>
        </authorList>
    </citation>
    <scope>NUCLEOTIDE SEQUENCE</scope>
</reference>
<dbReference type="Proteomes" id="UP000030645">
    <property type="component" value="Unassembled WGS sequence"/>
</dbReference>
<dbReference type="PANTHER" id="PTHR47926">
    <property type="entry name" value="PENTATRICOPEPTIDE REPEAT-CONTAINING PROTEIN"/>
    <property type="match status" value="1"/>
</dbReference>
<dbReference type="GO" id="GO:0003723">
    <property type="term" value="F:RNA binding"/>
    <property type="evidence" value="ECO:0007669"/>
    <property type="project" value="InterPro"/>
</dbReference>
<dbReference type="FunFam" id="1.25.40.10:FF:000366">
    <property type="entry name" value="Pentatricopeptide (PPR) repeat-containing protein"/>
    <property type="match status" value="1"/>
</dbReference>
<keyword evidence="2" id="KW-0677">Repeat</keyword>
<comment type="similarity">
    <text evidence="1">Belongs to the PPR family. PCMP-H subfamily.</text>
</comment>
<dbReference type="GO" id="GO:0009451">
    <property type="term" value="P:RNA modification"/>
    <property type="evidence" value="ECO:0007669"/>
    <property type="project" value="InterPro"/>
</dbReference>
<accession>W9RT62</accession>
<feature type="repeat" description="PPR" evidence="3">
    <location>
        <begin position="207"/>
        <end position="241"/>
    </location>
</feature>
<evidence type="ECO:0000256" key="3">
    <source>
        <dbReference type="PROSITE-ProRule" id="PRU00708"/>
    </source>
</evidence>
<keyword evidence="6" id="KW-1185">Reference proteome</keyword>
<dbReference type="AlphaFoldDB" id="W9RT62"/>
<dbReference type="PANTHER" id="PTHR47926:SF386">
    <property type="entry name" value="PENTATRICOPEPTIDE REPEAT-CONTAINING PROTEIN"/>
    <property type="match status" value="1"/>
</dbReference>
<feature type="repeat" description="PPR" evidence="3">
    <location>
        <begin position="421"/>
        <end position="455"/>
    </location>
</feature>
<dbReference type="Pfam" id="PF14432">
    <property type="entry name" value="DYW_deaminase"/>
    <property type="match status" value="1"/>
</dbReference>
<dbReference type="eggNOG" id="KOG4197">
    <property type="taxonomic scope" value="Eukaryota"/>
</dbReference>
<dbReference type="PROSITE" id="PS51375">
    <property type="entry name" value="PPR"/>
    <property type="match status" value="5"/>
</dbReference>
<evidence type="ECO:0000256" key="2">
    <source>
        <dbReference type="ARBA" id="ARBA00022737"/>
    </source>
</evidence>
<dbReference type="GO" id="GO:0008270">
    <property type="term" value="F:zinc ion binding"/>
    <property type="evidence" value="ECO:0007669"/>
    <property type="project" value="InterPro"/>
</dbReference>
<gene>
    <name evidence="5" type="ORF">L484_024678</name>
</gene>
<dbReference type="InterPro" id="IPR032867">
    <property type="entry name" value="DYW_dom"/>
</dbReference>
<evidence type="ECO:0000313" key="5">
    <source>
        <dbReference type="EMBL" id="EXB68664.1"/>
    </source>
</evidence>
<organism evidence="5 6">
    <name type="scientific">Morus notabilis</name>
    <dbReference type="NCBI Taxonomy" id="981085"/>
    <lineage>
        <taxon>Eukaryota</taxon>
        <taxon>Viridiplantae</taxon>
        <taxon>Streptophyta</taxon>
        <taxon>Embryophyta</taxon>
        <taxon>Tracheophyta</taxon>
        <taxon>Spermatophyta</taxon>
        <taxon>Magnoliopsida</taxon>
        <taxon>eudicotyledons</taxon>
        <taxon>Gunneridae</taxon>
        <taxon>Pentapetalae</taxon>
        <taxon>rosids</taxon>
        <taxon>fabids</taxon>
        <taxon>Rosales</taxon>
        <taxon>Moraceae</taxon>
        <taxon>Moreae</taxon>
        <taxon>Morus</taxon>
    </lineage>
</organism>
<dbReference type="Pfam" id="PF20431">
    <property type="entry name" value="E_motif"/>
    <property type="match status" value="1"/>
</dbReference>
<dbReference type="InterPro" id="IPR046848">
    <property type="entry name" value="E_motif"/>
</dbReference>
<dbReference type="EMBL" id="KE344580">
    <property type="protein sequence ID" value="EXB68664.1"/>
    <property type="molecule type" value="Genomic_DNA"/>
</dbReference>
<name>W9RT62_9ROSA</name>
<evidence type="ECO:0000313" key="6">
    <source>
        <dbReference type="Proteomes" id="UP000030645"/>
    </source>
</evidence>
<dbReference type="FunFam" id="1.25.40.10:FF:000393">
    <property type="entry name" value="Pentatricopeptide repeat-containing protein At1g20230"/>
    <property type="match status" value="1"/>
</dbReference>
<dbReference type="InterPro" id="IPR002885">
    <property type="entry name" value="PPR_rpt"/>
</dbReference>
<feature type="repeat" description="PPR" evidence="3">
    <location>
        <begin position="71"/>
        <end position="105"/>
    </location>
</feature>
<dbReference type="Pfam" id="PF13041">
    <property type="entry name" value="PPR_2"/>
    <property type="match status" value="3"/>
</dbReference>
<evidence type="ECO:0000256" key="1">
    <source>
        <dbReference type="ARBA" id="ARBA00006643"/>
    </source>
</evidence>
<dbReference type="NCBIfam" id="TIGR00756">
    <property type="entry name" value="PPR"/>
    <property type="match status" value="6"/>
</dbReference>
<sequence length="728" mass="81527">MKRRGLQLLEQIFDHLNSPSTPPSLTRQLHAYLLKSNSAQLSTTTKLLSLYANNLCFFEANLVLDSIPNPDLFCFSTLIHASSKLGRFSFSLRLFSRMLSRQIFPDAFLFPSLVKASSGLPSLEVGKQLHSFAFLFGFCSDSFVQSSLLHMYLKCDHIWDARKLFDGMPQRDLVAWSALISGYSSRGLVEEAKGLFYDMGMGGLEPNVVTWNGMISGFSRSGSCSEAVDMFRRMHSEGVPPDGSSVSSVLPAIGDLEDLNVGIQVHGYVVKRGFGSDKCVTSALIDMYGKSSWLSRNGFVEDALEVFRKFKRQQQAMQLNIVSWTSVIACCSQNGKDMDALELFREMQLEGFKPNSVTIPCMLPACGNIAALTYGKAAHCFSLRMGIFDNLYVGSALIDMYGNCGKLHLSRLCFDQLPVRNLVCWNAIMSGYAMHGKARETIEIFQMMQKSGQKPDFISFTCVLSACSQNGLTDEGWHYFSSMSKEHGIEARLEHYACMVTLLGRSGKLEEAYSLINKMPMEPDACVWGSLLSSCRVHNNVSLGEVAAEKLFELEPRNPGNYVILSNIYGSKGMWSQVDRVRDMMNQKGLRKNPGCSWIEVKNEVHMLLAGDKSHPQRIQIIGKLNKLSMEMKNSGYFPNFTFVLQDVEEQDKVHILCGHSEKLAVAFGLLNTPPGSSLRVIKNLRICGDCHVVIKFISSFEQREIFVRDTNRFHHFKDGHCSCGDYW</sequence>
<dbReference type="Gene3D" id="1.25.40.10">
    <property type="entry name" value="Tetratricopeptide repeat domain"/>
    <property type="match status" value="4"/>
</dbReference>